<gene>
    <name evidence="5" type="primary">ga28847</name>
    <name evidence="5" type="ORF">PR202_ga28847</name>
</gene>
<comment type="caution">
    <text evidence="5">The sequence shown here is derived from an EMBL/GenBank/DDBJ whole genome shotgun (WGS) entry which is preliminary data.</text>
</comment>
<organism evidence="5 6">
    <name type="scientific">Eleusine coracana subsp. coracana</name>
    <dbReference type="NCBI Taxonomy" id="191504"/>
    <lineage>
        <taxon>Eukaryota</taxon>
        <taxon>Viridiplantae</taxon>
        <taxon>Streptophyta</taxon>
        <taxon>Embryophyta</taxon>
        <taxon>Tracheophyta</taxon>
        <taxon>Spermatophyta</taxon>
        <taxon>Magnoliopsida</taxon>
        <taxon>Liliopsida</taxon>
        <taxon>Poales</taxon>
        <taxon>Poaceae</taxon>
        <taxon>PACMAD clade</taxon>
        <taxon>Chloridoideae</taxon>
        <taxon>Cynodonteae</taxon>
        <taxon>Eleusininae</taxon>
        <taxon>Eleusine</taxon>
    </lineage>
</organism>
<reference evidence="5" key="2">
    <citation type="submission" date="2021-12" db="EMBL/GenBank/DDBJ databases">
        <title>Resequencing data analysis of finger millet.</title>
        <authorList>
            <person name="Hatakeyama M."/>
            <person name="Aluri S."/>
            <person name="Balachadran M.T."/>
            <person name="Sivarajan S.R."/>
            <person name="Poveda L."/>
            <person name="Shimizu-Inatsugi R."/>
            <person name="Schlapbach R."/>
            <person name="Sreeman S.M."/>
            <person name="Shimizu K.K."/>
        </authorList>
    </citation>
    <scope>NUCLEOTIDE SEQUENCE</scope>
</reference>
<dbReference type="InterPro" id="IPR015943">
    <property type="entry name" value="WD40/YVTN_repeat-like_dom_sf"/>
</dbReference>
<reference evidence="5" key="1">
    <citation type="journal article" date="2018" name="DNA Res.">
        <title>Multiple hybrid de novo genome assembly of finger millet, an orphan allotetraploid crop.</title>
        <authorList>
            <person name="Hatakeyama M."/>
            <person name="Aluri S."/>
            <person name="Balachadran M.T."/>
            <person name="Sivarajan S.R."/>
            <person name="Patrignani A."/>
            <person name="Gruter S."/>
            <person name="Poveda L."/>
            <person name="Shimizu-Inatsugi R."/>
            <person name="Baeten J."/>
            <person name="Francoijs K.J."/>
            <person name="Nataraja K.N."/>
            <person name="Reddy Y.A.N."/>
            <person name="Phadnis S."/>
            <person name="Ravikumar R.L."/>
            <person name="Schlapbach R."/>
            <person name="Sreeman S.M."/>
            <person name="Shimizu K.K."/>
        </authorList>
    </citation>
    <scope>NUCLEOTIDE SEQUENCE</scope>
</reference>
<evidence type="ECO:0000256" key="2">
    <source>
        <dbReference type="ARBA" id="ARBA00022574"/>
    </source>
</evidence>
<evidence type="ECO:0000256" key="4">
    <source>
        <dbReference type="ARBA" id="ARBA00025740"/>
    </source>
</evidence>
<name>A0AAV5DK64_ELECO</name>
<dbReference type="Proteomes" id="UP001054889">
    <property type="component" value="Unassembled WGS sequence"/>
</dbReference>
<keyword evidence="6" id="KW-1185">Reference proteome</keyword>
<dbReference type="InterPro" id="IPR001680">
    <property type="entry name" value="WD40_rpt"/>
</dbReference>
<evidence type="ECO:0000313" key="5">
    <source>
        <dbReference type="EMBL" id="GJN10729.1"/>
    </source>
</evidence>
<dbReference type="SMART" id="SM00320">
    <property type="entry name" value="WD40"/>
    <property type="match status" value="2"/>
</dbReference>
<evidence type="ECO:0000313" key="6">
    <source>
        <dbReference type="Proteomes" id="UP001054889"/>
    </source>
</evidence>
<keyword evidence="2" id="KW-0853">WD repeat</keyword>
<dbReference type="GO" id="GO:0034045">
    <property type="term" value="C:phagophore assembly site membrane"/>
    <property type="evidence" value="ECO:0007669"/>
    <property type="project" value="UniProtKB-SubCell"/>
</dbReference>
<dbReference type="AlphaFoldDB" id="A0AAV5DK64"/>
<comment type="subcellular location">
    <subcellularLocation>
        <location evidence="1">Preautophagosomal structure membrane</location>
        <topology evidence="1">Peripheral membrane protein</topology>
    </subcellularLocation>
</comment>
<comment type="similarity">
    <text evidence="4">Belongs to the WD repeat PROPPIN family.</text>
</comment>
<protein>
    <submittedName>
        <fullName evidence="5">Uncharacterized protein</fullName>
    </submittedName>
</protein>
<dbReference type="InterPro" id="IPR048720">
    <property type="entry name" value="PROPPIN"/>
</dbReference>
<evidence type="ECO:0000256" key="1">
    <source>
        <dbReference type="ARBA" id="ARBA00004623"/>
    </source>
</evidence>
<dbReference type="Pfam" id="PF21032">
    <property type="entry name" value="PROPPIN"/>
    <property type="match status" value="1"/>
</dbReference>
<sequence>MASSSSAGDESRLVHVAFNAKSTHFVAATATGIRVFACTPSLKHVFTKTGFFPSSDEVEVTSADVSPSGSLAAVVLNSERIKYWSELRGEVMGDAAAPPASSSVRALRHAGSHVLVAGHDRAALHEAARHGTRRAAEFETGPNPLGVCALAHERAQGQAFVVACPAPGAKGAVQVRRAKVPYRRVDVAAHDSTVVYVALSRDGRLLATAGSKGTLLRVFSTTHGNKLQEIT</sequence>
<accession>A0AAV5DK64</accession>
<dbReference type="Gene3D" id="2.130.10.10">
    <property type="entry name" value="YVTN repeat-like/Quinoprotein amine dehydrogenase"/>
    <property type="match status" value="1"/>
</dbReference>
<evidence type="ECO:0000256" key="3">
    <source>
        <dbReference type="ARBA" id="ARBA00022737"/>
    </source>
</evidence>
<proteinExistence type="inferred from homology"/>
<dbReference type="SUPFAM" id="SSF50978">
    <property type="entry name" value="WD40 repeat-like"/>
    <property type="match status" value="1"/>
</dbReference>
<dbReference type="PANTHER" id="PTHR11227">
    <property type="entry name" value="WD-REPEAT PROTEIN INTERACTING WITH PHOSPHOINOSIDES WIPI -RELATED"/>
    <property type="match status" value="1"/>
</dbReference>
<dbReference type="EMBL" id="BQKI01000018">
    <property type="protein sequence ID" value="GJN10729.1"/>
    <property type="molecule type" value="Genomic_DNA"/>
</dbReference>
<dbReference type="InterPro" id="IPR036322">
    <property type="entry name" value="WD40_repeat_dom_sf"/>
</dbReference>
<keyword evidence="3" id="KW-0677">Repeat</keyword>